<dbReference type="PROSITE" id="PS00678">
    <property type="entry name" value="WD_REPEATS_1"/>
    <property type="match status" value="1"/>
</dbReference>
<dbReference type="PROSITE" id="PS50053">
    <property type="entry name" value="UBIQUITIN_2"/>
    <property type="match status" value="1"/>
</dbReference>
<dbReference type="InterPro" id="IPR000626">
    <property type="entry name" value="Ubiquitin-like_dom"/>
</dbReference>
<dbReference type="PROSITE" id="PS50082">
    <property type="entry name" value="WD_REPEATS_2"/>
    <property type="match status" value="4"/>
</dbReference>
<evidence type="ECO:0000313" key="5">
    <source>
        <dbReference type="EMBL" id="CAK0904497.1"/>
    </source>
</evidence>
<proteinExistence type="predicted"/>
<name>A0ABN9Y1C4_9DINO</name>
<dbReference type="InterPro" id="IPR036322">
    <property type="entry name" value="WD40_repeat_dom_sf"/>
</dbReference>
<dbReference type="CDD" id="cd17039">
    <property type="entry name" value="Ubl_ubiquitin_like"/>
    <property type="match status" value="1"/>
</dbReference>
<comment type="caution">
    <text evidence="5">The sequence shown here is derived from an EMBL/GenBank/DDBJ whole genome shotgun (WGS) entry which is preliminary data.</text>
</comment>
<feature type="repeat" description="WD" evidence="3">
    <location>
        <begin position="80"/>
        <end position="101"/>
    </location>
</feature>
<organism evidence="5 6">
    <name type="scientific">Prorocentrum cordatum</name>
    <dbReference type="NCBI Taxonomy" id="2364126"/>
    <lineage>
        <taxon>Eukaryota</taxon>
        <taxon>Sar</taxon>
        <taxon>Alveolata</taxon>
        <taxon>Dinophyceae</taxon>
        <taxon>Prorocentrales</taxon>
        <taxon>Prorocentraceae</taxon>
        <taxon>Prorocentrum</taxon>
    </lineage>
</organism>
<dbReference type="PRINTS" id="PR00320">
    <property type="entry name" value="GPROTEINBRPT"/>
</dbReference>
<dbReference type="SUPFAM" id="SSF54236">
    <property type="entry name" value="Ubiquitin-like"/>
    <property type="match status" value="1"/>
</dbReference>
<feature type="repeat" description="WD" evidence="3">
    <location>
        <begin position="193"/>
        <end position="234"/>
    </location>
</feature>
<dbReference type="InterPro" id="IPR029071">
    <property type="entry name" value="Ubiquitin-like_domsf"/>
</dbReference>
<dbReference type="Gene3D" id="2.130.10.10">
    <property type="entry name" value="YVTN repeat-like/Quinoprotein amine dehydrogenase"/>
    <property type="match status" value="2"/>
</dbReference>
<dbReference type="InterPro" id="IPR019775">
    <property type="entry name" value="WD40_repeat_CS"/>
</dbReference>
<dbReference type="PANTHER" id="PTHR19848">
    <property type="entry name" value="WD40 REPEAT PROTEIN"/>
    <property type="match status" value="1"/>
</dbReference>
<gene>
    <name evidence="5" type="ORF">PCOR1329_LOCUS80490</name>
</gene>
<dbReference type="SMART" id="SM00320">
    <property type="entry name" value="WD40"/>
    <property type="match status" value="5"/>
</dbReference>
<sequence length="407" mass="42050">MSDAAVLVRTLGGDEVAIRVRDGQTVLDLKRLAAEALGVAPGRLRLASGREVLDPRAPAGPLRGSAVDAVACGCPSSFALAGGADGALRVWDLDTAACVGDLVAPPGHGAVLAAALAGTKAATGAADGAVRLWDLEEMALVGSLLPPGGADGAPETGLLALAVDFGAGRLLSCGVDGAVRLWDLEAMCLLGCLLSHAGVVRTLAADFGRQRALTGADDRSVRLWDTASRNCLGVLRGHRGPLTTSSADFGLGRAATAGFDLSVRIWDLERLECLATLRGHRRAAPRASTSLAVGQLRTRAPVFLFSLSGPSRTCPAAARSSANRPRAHAPHCGCVSPTRARRISCISRLGDLPACACQRQVVASCFCCLRLFLSLCVATVPPPRWRRKTTCAPGCCLSSWVALARKS</sequence>
<evidence type="ECO:0000259" key="4">
    <source>
        <dbReference type="PROSITE" id="PS50053"/>
    </source>
</evidence>
<dbReference type="Pfam" id="PF00400">
    <property type="entry name" value="WD40"/>
    <property type="match status" value="3"/>
</dbReference>
<feature type="repeat" description="WD" evidence="3">
    <location>
        <begin position="122"/>
        <end position="143"/>
    </location>
</feature>
<keyword evidence="1 3" id="KW-0853">WD repeat</keyword>
<reference evidence="5" key="1">
    <citation type="submission" date="2023-10" db="EMBL/GenBank/DDBJ databases">
        <authorList>
            <person name="Chen Y."/>
            <person name="Shah S."/>
            <person name="Dougan E. K."/>
            <person name="Thang M."/>
            <person name="Chan C."/>
        </authorList>
    </citation>
    <scope>NUCLEOTIDE SEQUENCE [LARGE SCALE GENOMIC DNA]</scope>
</reference>
<accession>A0ABN9Y1C4</accession>
<evidence type="ECO:0000313" key="6">
    <source>
        <dbReference type="Proteomes" id="UP001189429"/>
    </source>
</evidence>
<protein>
    <recommendedName>
        <fullName evidence="4">Ubiquitin-like domain-containing protein</fullName>
    </recommendedName>
</protein>
<dbReference type="InterPro" id="IPR020472">
    <property type="entry name" value="WD40_PAC1"/>
</dbReference>
<dbReference type="EMBL" id="CAUYUJ010021404">
    <property type="protein sequence ID" value="CAK0904497.1"/>
    <property type="molecule type" value="Genomic_DNA"/>
</dbReference>
<evidence type="ECO:0000256" key="1">
    <source>
        <dbReference type="ARBA" id="ARBA00022574"/>
    </source>
</evidence>
<feature type="domain" description="Ubiquitin-like" evidence="4">
    <location>
        <begin position="4"/>
        <end position="54"/>
    </location>
</feature>
<dbReference type="SUPFAM" id="SSF50978">
    <property type="entry name" value="WD40 repeat-like"/>
    <property type="match status" value="1"/>
</dbReference>
<keyword evidence="6" id="KW-1185">Reference proteome</keyword>
<dbReference type="PROSITE" id="PS50294">
    <property type="entry name" value="WD_REPEATS_REGION"/>
    <property type="match status" value="1"/>
</dbReference>
<feature type="repeat" description="WD" evidence="3">
    <location>
        <begin position="235"/>
        <end position="276"/>
    </location>
</feature>
<dbReference type="InterPro" id="IPR015943">
    <property type="entry name" value="WD40/YVTN_repeat-like_dom_sf"/>
</dbReference>
<dbReference type="PANTHER" id="PTHR19848:SF8">
    <property type="entry name" value="F-BOX AND WD REPEAT DOMAIN CONTAINING 7"/>
    <property type="match status" value="1"/>
</dbReference>
<keyword evidence="2" id="KW-0677">Repeat</keyword>
<dbReference type="InterPro" id="IPR001680">
    <property type="entry name" value="WD40_rpt"/>
</dbReference>
<evidence type="ECO:0000256" key="3">
    <source>
        <dbReference type="PROSITE-ProRule" id="PRU00221"/>
    </source>
</evidence>
<dbReference type="Proteomes" id="UP001189429">
    <property type="component" value="Unassembled WGS sequence"/>
</dbReference>
<evidence type="ECO:0000256" key="2">
    <source>
        <dbReference type="ARBA" id="ARBA00022737"/>
    </source>
</evidence>